<dbReference type="EMBL" id="JBDFQZ010000008">
    <property type="protein sequence ID" value="KAK9699439.1"/>
    <property type="molecule type" value="Genomic_DNA"/>
</dbReference>
<sequence>MTNIAGLLYCLTLRIITSFSKKCTFGRLRVSCLLALFLLMLYYSCTIIKSTTRLGVMSLNSRCIFYVYLPCSTINLSRGHFYRKCLFGWLRVSCLLTKEVLLMIPLKVIKTTTRSGVLSLNSRWLCSISSLDVIMHLVVFIGHTIERLLVAYMVGELVEGTFLFNLMFLHNFLGCWMVGYKDRSPRCRRVFSALSKPFWLVFPYFFLRFYGVSASCSCLLTAWSSRWLVEVVCIAEALDDNSRAQFTVLHALVARCILLLEYCNLRTSYVMFYIVVYKYDSLSRTTMM</sequence>
<accession>A0AAW1JA67</accession>
<dbReference type="AlphaFoldDB" id="A0AAW1JA67"/>
<evidence type="ECO:0000313" key="3">
    <source>
        <dbReference type="Proteomes" id="UP001443914"/>
    </source>
</evidence>
<organism evidence="2 3">
    <name type="scientific">Saponaria officinalis</name>
    <name type="common">Common soapwort</name>
    <name type="synonym">Lychnis saponaria</name>
    <dbReference type="NCBI Taxonomy" id="3572"/>
    <lineage>
        <taxon>Eukaryota</taxon>
        <taxon>Viridiplantae</taxon>
        <taxon>Streptophyta</taxon>
        <taxon>Embryophyta</taxon>
        <taxon>Tracheophyta</taxon>
        <taxon>Spermatophyta</taxon>
        <taxon>Magnoliopsida</taxon>
        <taxon>eudicotyledons</taxon>
        <taxon>Gunneridae</taxon>
        <taxon>Pentapetalae</taxon>
        <taxon>Caryophyllales</taxon>
        <taxon>Caryophyllaceae</taxon>
        <taxon>Caryophylleae</taxon>
        <taxon>Saponaria</taxon>
    </lineage>
</organism>
<reference evidence="2" key="1">
    <citation type="submission" date="2024-03" db="EMBL/GenBank/DDBJ databases">
        <title>WGS assembly of Saponaria officinalis var. Norfolk2.</title>
        <authorList>
            <person name="Jenkins J."/>
            <person name="Shu S."/>
            <person name="Grimwood J."/>
            <person name="Barry K."/>
            <person name="Goodstein D."/>
            <person name="Schmutz J."/>
            <person name="Leebens-Mack J."/>
            <person name="Osbourn A."/>
        </authorList>
    </citation>
    <scope>NUCLEOTIDE SEQUENCE [LARGE SCALE GENOMIC DNA]</scope>
    <source>
        <strain evidence="2">JIC</strain>
    </source>
</reference>
<comment type="caution">
    <text evidence="2">The sequence shown here is derived from an EMBL/GenBank/DDBJ whole genome shotgun (WGS) entry which is preliminary data.</text>
</comment>
<feature type="transmembrane region" description="Helical" evidence="1">
    <location>
        <begin position="124"/>
        <end position="142"/>
    </location>
</feature>
<proteinExistence type="predicted"/>
<gene>
    <name evidence="2" type="ORF">RND81_08G173500</name>
</gene>
<name>A0AAW1JA67_SAPOF</name>
<feature type="transmembrane region" description="Helical" evidence="1">
    <location>
        <begin position="28"/>
        <end position="48"/>
    </location>
</feature>
<keyword evidence="1" id="KW-1133">Transmembrane helix</keyword>
<evidence type="ECO:0000256" key="1">
    <source>
        <dbReference type="SAM" id="Phobius"/>
    </source>
</evidence>
<feature type="transmembrane region" description="Helical" evidence="1">
    <location>
        <begin position="162"/>
        <end position="180"/>
    </location>
</feature>
<keyword evidence="1" id="KW-0472">Membrane</keyword>
<keyword evidence="3" id="KW-1185">Reference proteome</keyword>
<dbReference type="Proteomes" id="UP001443914">
    <property type="component" value="Unassembled WGS sequence"/>
</dbReference>
<evidence type="ECO:0000313" key="2">
    <source>
        <dbReference type="EMBL" id="KAK9699439.1"/>
    </source>
</evidence>
<keyword evidence="1" id="KW-0812">Transmembrane</keyword>
<protein>
    <submittedName>
        <fullName evidence="2">Uncharacterized protein</fullName>
    </submittedName>
</protein>